<organism evidence="2">
    <name type="scientific">marine sediment metagenome</name>
    <dbReference type="NCBI Taxonomy" id="412755"/>
    <lineage>
        <taxon>unclassified sequences</taxon>
        <taxon>metagenomes</taxon>
        <taxon>ecological metagenomes</taxon>
    </lineage>
</organism>
<gene>
    <name evidence="2" type="ORF">LCGC14_2569710</name>
</gene>
<accession>A0A0F9DAH5</accession>
<reference evidence="2" key="1">
    <citation type="journal article" date="2015" name="Nature">
        <title>Complex archaea that bridge the gap between prokaryotes and eukaryotes.</title>
        <authorList>
            <person name="Spang A."/>
            <person name="Saw J.H."/>
            <person name="Jorgensen S.L."/>
            <person name="Zaremba-Niedzwiedzka K."/>
            <person name="Martijn J."/>
            <person name="Lind A.E."/>
            <person name="van Eijk R."/>
            <person name="Schleper C."/>
            <person name="Guy L."/>
            <person name="Ettema T.J."/>
        </authorList>
    </citation>
    <scope>NUCLEOTIDE SEQUENCE</scope>
</reference>
<proteinExistence type="predicted"/>
<comment type="caution">
    <text evidence="2">The sequence shown here is derived from an EMBL/GenBank/DDBJ whole genome shotgun (WGS) entry which is preliminary data.</text>
</comment>
<evidence type="ECO:0000256" key="1">
    <source>
        <dbReference type="SAM" id="Phobius"/>
    </source>
</evidence>
<keyword evidence="1" id="KW-0812">Transmembrane</keyword>
<protein>
    <submittedName>
        <fullName evidence="2">Uncharacterized protein</fullName>
    </submittedName>
</protein>
<name>A0A0F9DAH5_9ZZZZ</name>
<feature type="transmembrane region" description="Helical" evidence="1">
    <location>
        <begin position="15"/>
        <end position="34"/>
    </location>
</feature>
<evidence type="ECO:0000313" key="2">
    <source>
        <dbReference type="EMBL" id="KKL09053.1"/>
    </source>
</evidence>
<dbReference type="EMBL" id="LAZR01042633">
    <property type="protein sequence ID" value="KKL09053.1"/>
    <property type="molecule type" value="Genomic_DNA"/>
</dbReference>
<keyword evidence="1" id="KW-1133">Transmembrane helix</keyword>
<keyword evidence="1" id="KW-0472">Membrane</keyword>
<sequence>METLTFDTIVIGETLLALFLSGSFTLGIVFHYFIGRLK</sequence>
<dbReference type="AlphaFoldDB" id="A0A0F9DAH5"/>